<feature type="chain" id="PRO_5036808375" description="NigD-like protein" evidence="1">
    <location>
        <begin position="25"/>
        <end position="271"/>
    </location>
</feature>
<dbReference type="AlphaFoldDB" id="A0A948TPH6"/>
<dbReference type="Gene3D" id="2.40.50.500">
    <property type="entry name" value="NigD-like N-terminal OB domain"/>
    <property type="match status" value="1"/>
</dbReference>
<dbReference type="Proteomes" id="UP000784286">
    <property type="component" value="Unassembled WGS sequence"/>
</dbReference>
<reference evidence="2" key="2">
    <citation type="submission" date="2021-04" db="EMBL/GenBank/DDBJ databases">
        <authorList>
            <person name="Gilroy R."/>
        </authorList>
    </citation>
    <scope>NUCLEOTIDE SEQUENCE</scope>
    <source>
        <strain evidence="2">8470</strain>
    </source>
</reference>
<evidence type="ECO:0000313" key="3">
    <source>
        <dbReference type="Proteomes" id="UP000784286"/>
    </source>
</evidence>
<name>A0A948TPH6_9BACT</name>
<feature type="signal peptide" evidence="1">
    <location>
        <begin position="1"/>
        <end position="24"/>
    </location>
</feature>
<keyword evidence="1" id="KW-0732">Signal</keyword>
<sequence>MKRFKWAALVAAMVSMVGFTSCLNNDDDGTRTTLGYFRAVGNYGAVYFQDMYDFKYQPTTSLMDSPTSELAFLYFTYNQNDITQGATSIDITLLQNPTYLKRLYVGITLPDEKETVSLVDLSSANGGIWGVNEFLVLSPTYLLKSGTTDENLTEELANHRLEVYYDANENTNTSTLTLNLRYTISGATAPEEGSDAEHWADEYTVSYTDAVYVRLSDVISKYQANNSGNDPEKIVVEYEDYNGSGSVPTMDPDKKLSRTISYDWVKVSDDQ</sequence>
<organism evidence="2 3">
    <name type="scientific">Candidatus Phocaeicola excrementipullorum</name>
    <dbReference type="NCBI Taxonomy" id="2838731"/>
    <lineage>
        <taxon>Bacteria</taxon>
        <taxon>Pseudomonadati</taxon>
        <taxon>Bacteroidota</taxon>
        <taxon>Bacteroidia</taxon>
        <taxon>Bacteroidales</taxon>
        <taxon>Bacteroidaceae</taxon>
        <taxon>Phocaeicola</taxon>
    </lineage>
</organism>
<dbReference type="Gene3D" id="2.60.40.3220">
    <property type="match status" value="1"/>
</dbReference>
<evidence type="ECO:0000313" key="2">
    <source>
        <dbReference type="EMBL" id="MBU3857134.1"/>
    </source>
</evidence>
<evidence type="ECO:0008006" key="4">
    <source>
        <dbReference type="Google" id="ProtNLM"/>
    </source>
</evidence>
<reference evidence="2" key="1">
    <citation type="journal article" date="2021" name="PeerJ">
        <title>Extensive microbial diversity within the chicken gut microbiome revealed by metagenomics and culture.</title>
        <authorList>
            <person name="Gilroy R."/>
            <person name="Ravi A."/>
            <person name="Getino M."/>
            <person name="Pursley I."/>
            <person name="Horton D.L."/>
            <person name="Alikhan N.F."/>
            <person name="Baker D."/>
            <person name="Gharbi K."/>
            <person name="Hall N."/>
            <person name="Watson M."/>
            <person name="Adriaenssens E.M."/>
            <person name="Foster-Nyarko E."/>
            <person name="Jarju S."/>
            <person name="Secka A."/>
            <person name="Antonio M."/>
            <person name="Oren A."/>
            <person name="Chaudhuri R.R."/>
            <person name="La Ragione R."/>
            <person name="Hildebrand F."/>
            <person name="Pallen M.J."/>
        </authorList>
    </citation>
    <scope>NUCLEOTIDE SEQUENCE</scope>
    <source>
        <strain evidence="2">8470</strain>
    </source>
</reference>
<gene>
    <name evidence="2" type="ORF">H9928_11445</name>
</gene>
<protein>
    <recommendedName>
        <fullName evidence="4">NigD-like protein</fullName>
    </recommendedName>
</protein>
<comment type="caution">
    <text evidence="2">The sequence shown here is derived from an EMBL/GenBank/DDBJ whole genome shotgun (WGS) entry which is preliminary data.</text>
</comment>
<dbReference type="PROSITE" id="PS51257">
    <property type="entry name" value="PROKAR_LIPOPROTEIN"/>
    <property type="match status" value="1"/>
</dbReference>
<dbReference type="InterPro" id="IPR038179">
    <property type="entry name" value="NigD-like_N_sf"/>
</dbReference>
<evidence type="ECO:0000256" key="1">
    <source>
        <dbReference type="SAM" id="SignalP"/>
    </source>
</evidence>
<dbReference type="EMBL" id="JAHLFJ010000102">
    <property type="protein sequence ID" value="MBU3857134.1"/>
    <property type="molecule type" value="Genomic_DNA"/>
</dbReference>
<accession>A0A948TPH6</accession>
<proteinExistence type="predicted"/>